<proteinExistence type="predicted"/>
<evidence type="ECO:0000313" key="1">
    <source>
        <dbReference type="EMBL" id="CAB3407629.1"/>
    </source>
</evidence>
<keyword evidence="2" id="KW-1185">Reference proteome</keyword>
<name>A0A8S1F1Q7_9PELO</name>
<dbReference type="AlphaFoldDB" id="A0A8S1F1Q7"/>
<dbReference type="OrthoDB" id="2306477at2759"/>
<accession>A0A8S1F1Q7</accession>
<comment type="caution">
    <text evidence="1">The sequence shown here is derived from an EMBL/GenBank/DDBJ whole genome shotgun (WGS) entry which is preliminary data.</text>
</comment>
<organism evidence="1 2">
    <name type="scientific">Caenorhabditis bovis</name>
    <dbReference type="NCBI Taxonomy" id="2654633"/>
    <lineage>
        <taxon>Eukaryota</taxon>
        <taxon>Metazoa</taxon>
        <taxon>Ecdysozoa</taxon>
        <taxon>Nematoda</taxon>
        <taxon>Chromadorea</taxon>
        <taxon>Rhabditida</taxon>
        <taxon>Rhabditina</taxon>
        <taxon>Rhabditomorpha</taxon>
        <taxon>Rhabditoidea</taxon>
        <taxon>Rhabditidae</taxon>
        <taxon>Peloderinae</taxon>
        <taxon>Caenorhabditis</taxon>
    </lineage>
</organism>
<protein>
    <submittedName>
        <fullName evidence="1">Uncharacterized protein</fullName>
    </submittedName>
</protein>
<dbReference type="Proteomes" id="UP000494206">
    <property type="component" value="Unassembled WGS sequence"/>
</dbReference>
<gene>
    <name evidence="1" type="ORF">CBOVIS_LOCUS9530</name>
</gene>
<sequence length="124" mass="14850">MHNEKKKPTIDYLTLLKQQFNALQVEHVELRKKYETVTASASPLTTSDSFPSRLLELTRTLVDSYCCNDYLNRFFDSKLNPTPIVFYAYQGNYTATIRYRYEFKNRRLRFRKRTNGYDSYEFNA</sequence>
<reference evidence="1 2" key="1">
    <citation type="submission" date="2020-04" db="EMBL/GenBank/DDBJ databases">
        <authorList>
            <person name="Laetsch R D."/>
            <person name="Stevens L."/>
            <person name="Kumar S."/>
            <person name="Blaxter L. M."/>
        </authorList>
    </citation>
    <scope>NUCLEOTIDE SEQUENCE [LARGE SCALE GENOMIC DNA]</scope>
</reference>
<dbReference type="EMBL" id="CADEPM010000006">
    <property type="protein sequence ID" value="CAB3407629.1"/>
    <property type="molecule type" value="Genomic_DNA"/>
</dbReference>
<evidence type="ECO:0000313" key="2">
    <source>
        <dbReference type="Proteomes" id="UP000494206"/>
    </source>
</evidence>